<evidence type="ECO:0000259" key="2">
    <source>
        <dbReference type="PROSITE" id="PS51294"/>
    </source>
</evidence>
<dbReference type="InterPro" id="IPR009057">
    <property type="entry name" value="Homeodomain-like_sf"/>
</dbReference>
<keyword evidence="5" id="KW-1185">Reference proteome</keyword>
<dbReference type="CDD" id="cd00167">
    <property type="entry name" value="SANT"/>
    <property type="match status" value="1"/>
</dbReference>
<dbReference type="PROSITE" id="PS51294">
    <property type="entry name" value="HTH_MYB"/>
    <property type="match status" value="1"/>
</dbReference>
<comment type="caution">
    <text evidence="3">The sequence shown here is derived from an EMBL/GenBank/DDBJ whole genome shotgun (WGS) entry which is preliminary data.</text>
</comment>
<dbReference type="InterPro" id="IPR001005">
    <property type="entry name" value="SANT/Myb"/>
</dbReference>
<reference evidence="4 5" key="2">
    <citation type="submission" date="2024-07" db="EMBL/GenBank/DDBJ databases">
        <authorList>
            <person name="Akdeniz Z."/>
        </authorList>
    </citation>
    <scope>NUCLEOTIDE SEQUENCE [LARGE SCALE GENOMIC DNA]</scope>
</reference>
<dbReference type="SUPFAM" id="SSF46689">
    <property type="entry name" value="Homeodomain-like"/>
    <property type="match status" value="1"/>
</dbReference>
<gene>
    <name evidence="4" type="ORF">HINF_LOCUS37393</name>
    <name evidence="3" type="ORF">HINF_LOCUS59914</name>
</gene>
<accession>A0AA86R5V4</accession>
<protein>
    <submittedName>
        <fullName evidence="3">Myb-like DNA-binding domain-containing protein</fullName>
    </submittedName>
    <submittedName>
        <fullName evidence="4">Myb-like_DNA-binding domain-containing protein</fullName>
    </submittedName>
</protein>
<dbReference type="PROSITE" id="PS50090">
    <property type="entry name" value="MYB_LIKE"/>
    <property type="match status" value="2"/>
</dbReference>
<feature type="domain" description="HTH myb-type" evidence="2">
    <location>
        <begin position="205"/>
        <end position="260"/>
    </location>
</feature>
<dbReference type="AlphaFoldDB" id="A0AA86R5V4"/>
<keyword evidence="3" id="KW-0238">DNA-binding</keyword>
<dbReference type="GO" id="GO:0000978">
    <property type="term" value="F:RNA polymerase II cis-regulatory region sequence-specific DNA binding"/>
    <property type="evidence" value="ECO:0007669"/>
    <property type="project" value="TreeGrafter"/>
</dbReference>
<evidence type="ECO:0000313" key="4">
    <source>
        <dbReference type="EMBL" id="CAL6038486.1"/>
    </source>
</evidence>
<dbReference type="InterPro" id="IPR017930">
    <property type="entry name" value="Myb_dom"/>
</dbReference>
<dbReference type="PANTHER" id="PTHR45614:SF51">
    <property type="entry name" value="MYB-LIKE DNA-BINDING PROTEIN BAS1"/>
    <property type="match status" value="1"/>
</dbReference>
<organism evidence="3">
    <name type="scientific">Hexamita inflata</name>
    <dbReference type="NCBI Taxonomy" id="28002"/>
    <lineage>
        <taxon>Eukaryota</taxon>
        <taxon>Metamonada</taxon>
        <taxon>Diplomonadida</taxon>
        <taxon>Hexamitidae</taxon>
        <taxon>Hexamitinae</taxon>
        <taxon>Hexamita</taxon>
    </lineage>
</organism>
<dbReference type="Pfam" id="PF00249">
    <property type="entry name" value="Myb_DNA-binding"/>
    <property type="match status" value="1"/>
</dbReference>
<dbReference type="GO" id="GO:0000981">
    <property type="term" value="F:DNA-binding transcription factor activity, RNA polymerase II-specific"/>
    <property type="evidence" value="ECO:0007669"/>
    <property type="project" value="TreeGrafter"/>
</dbReference>
<dbReference type="Proteomes" id="UP001642409">
    <property type="component" value="Unassembled WGS sequence"/>
</dbReference>
<dbReference type="SMART" id="SM00717">
    <property type="entry name" value="SANT"/>
    <property type="match status" value="2"/>
</dbReference>
<dbReference type="EMBL" id="CAXDID020000139">
    <property type="protein sequence ID" value="CAL6038486.1"/>
    <property type="molecule type" value="Genomic_DNA"/>
</dbReference>
<reference evidence="3" key="1">
    <citation type="submission" date="2023-06" db="EMBL/GenBank/DDBJ databases">
        <authorList>
            <person name="Kurt Z."/>
        </authorList>
    </citation>
    <scope>NUCLEOTIDE SEQUENCE</scope>
</reference>
<feature type="domain" description="Myb-like" evidence="1">
    <location>
        <begin position="205"/>
        <end position="256"/>
    </location>
</feature>
<dbReference type="PANTHER" id="PTHR45614">
    <property type="entry name" value="MYB PROTEIN-RELATED"/>
    <property type="match status" value="1"/>
</dbReference>
<evidence type="ECO:0000259" key="1">
    <source>
        <dbReference type="PROSITE" id="PS50090"/>
    </source>
</evidence>
<dbReference type="EMBL" id="CATOUU010001104">
    <property type="protein sequence ID" value="CAI9972269.1"/>
    <property type="molecule type" value="Genomic_DNA"/>
</dbReference>
<evidence type="ECO:0000313" key="3">
    <source>
        <dbReference type="EMBL" id="CAI9972269.1"/>
    </source>
</evidence>
<feature type="domain" description="Myb-like" evidence="1">
    <location>
        <begin position="142"/>
        <end position="204"/>
    </location>
</feature>
<evidence type="ECO:0000313" key="5">
    <source>
        <dbReference type="Proteomes" id="UP001642409"/>
    </source>
</evidence>
<dbReference type="GO" id="GO:0005634">
    <property type="term" value="C:nucleus"/>
    <property type="evidence" value="ECO:0007669"/>
    <property type="project" value="TreeGrafter"/>
</dbReference>
<proteinExistence type="predicted"/>
<dbReference type="Gene3D" id="1.10.10.60">
    <property type="entry name" value="Homeodomain-like"/>
    <property type="match status" value="2"/>
</dbReference>
<dbReference type="InterPro" id="IPR050560">
    <property type="entry name" value="MYB_TF"/>
</dbReference>
<name>A0AA86R5V4_9EUKA</name>
<sequence length="274" mass="32707">MKNDLIQEAVTNDELNLLYYNLIQKSYQIHLKSQQQGDITSNNSRQHEFEKDAIISIDQLKTDDFVYKEESINTIQYEENSQLEQKSKLQKQNNNKIQLKMFSNIQDQFDSFQTHTINFDLNGQKQTQATKQNPVEQRLNPKWEIEEDEALKKLVHIKIEQKENKTKQKTIFSWEQIAVNLQEQFPRQFQRTANMCHQRWNRVLNPEFTKGRWTNKEDHSLLDALKTTEVGKWKLIAQKMEGRSDIQVRYRTITIFDWLIDNGAPKEYLNLNLK</sequence>